<gene>
    <name evidence="1" type="ORF">PIB30_056276</name>
</gene>
<organism evidence="1 2">
    <name type="scientific">Stylosanthes scabra</name>
    <dbReference type="NCBI Taxonomy" id="79078"/>
    <lineage>
        <taxon>Eukaryota</taxon>
        <taxon>Viridiplantae</taxon>
        <taxon>Streptophyta</taxon>
        <taxon>Embryophyta</taxon>
        <taxon>Tracheophyta</taxon>
        <taxon>Spermatophyta</taxon>
        <taxon>Magnoliopsida</taxon>
        <taxon>eudicotyledons</taxon>
        <taxon>Gunneridae</taxon>
        <taxon>Pentapetalae</taxon>
        <taxon>rosids</taxon>
        <taxon>fabids</taxon>
        <taxon>Fabales</taxon>
        <taxon>Fabaceae</taxon>
        <taxon>Papilionoideae</taxon>
        <taxon>50 kb inversion clade</taxon>
        <taxon>dalbergioids sensu lato</taxon>
        <taxon>Dalbergieae</taxon>
        <taxon>Pterocarpus clade</taxon>
        <taxon>Stylosanthes</taxon>
    </lineage>
</organism>
<reference evidence="1 2" key="1">
    <citation type="journal article" date="2023" name="Plants (Basel)">
        <title>Bridging the Gap: Combining Genomics and Transcriptomics Approaches to Understand Stylosanthes scabra, an Orphan Legume from the Brazilian Caatinga.</title>
        <authorList>
            <person name="Ferreira-Neto J.R.C."/>
            <person name="da Silva M.D."/>
            <person name="Binneck E."/>
            <person name="de Melo N.F."/>
            <person name="da Silva R.H."/>
            <person name="de Melo A.L.T.M."/>
            <person name="Pandolfi V."/>
            <person name="Bustamante F.O."/>
            <person name="Brasileiro-Vidal A.C."/>
            <person name="Benko-Iseppon A.M."/>
        </authorList>
    </citation>
    <scope>NUCLEOTIDE SEQUENCE [LARGE SCALE GENOMIC DNA]</scope>
    <source>
        <tissue evidence="1">Leaves</tissue>
    </source>
</reference>
<dbReference type="EMBL" id="JASCZI010121277">
    <property type="protein sequence ID" value="MED6160966.1"/>
    <property type="molecule type" value="Genomic_DNA"/>
</dbReference>
<evidence type="ECO:0008006" key="3">
    <source>
        <dbReference type="Google" id="ProtNLM"/>
    </source>
</evidence>
<accession>A0ABU6UID8</accession>
<evidence type="ECO:0000313" key="2">
    <source>
        <dbReference type="Proteomes" id="UP001341840"/>
    </source>
</evidence>
<proteinExistence type="predicted"/>
<protein>
    <recommendedName>
        <fullName evidence="3">DUF4283 domain-containing protein</fullName>
    </recommendedName>
</protein>
<comment type="caution">
    <text evidence="1">The sequence shown here is derived from an EMBL/GenBank/DDBJ whole genome shotgun (WGS) entry which is preliminary data.</text>
</comment>
<name>A0ABU6UID8_9FABA</name>
<keyword evidence="2" id="KW-1185">Reference proteome</keyword>
<sequence length="242" mass="27404">MGLPIHTWADEMFSRIAKAMDARLGWLYVKCEEAKFQVYVKEFDSENSKACNTTNSKEVGETELEVEDDPVNVGEVSRIDECINKRLGDVQVCMVNNDSGGAIMMHRECGNNSPIKGEYIRNTLVMEERSEPKTNEAQIVDLMEREAHSNGKTKLRRMGSHIHNSLDWNQSNTEDEVVGEGAIHSILNEVEEDIQCSDDLNQNEDIKTKEICKKGGIVFNEVDYDVLISSLMKRDKGKKEGR</sequence>
<evidence type="ECO:0000313" key="1">
    <source>
        <dbReference type="EMBL" id="MED6160966.1"/>
    </source>
</evidence>
<dbReference type="Proteomes" id="UP001341840">
    <property type="component" value="Unassembled WGS sequence"/>
</dbReference>